<protein>
    <recommendedName>
        <fullName evidence="3">LamG-like jellyroll fold domain-containing protein</fullName>
    </recommendedName>
</protein>
<dbReference type="GO" id="GO:0006355">
    <property type="term" value="P:regulation of DNA-templated transcription"/>
    <property type="evidence" value="ECO:0007669"/>
    <property type="project" value="TreeGrafter"/>
</dbReference>
<dbReference type="KEGG" id="fax:FUAX_23990"/>
<dbReference type="AlphaFoldDB" id="A0AAU9CX29"/>
<proteinExistence type="predicted"/>
<dbReference type="PANTHER" id="PTHR35807">
    <property type="entry name" value="TRANSCRIPTIONAL REGULATOR REDD-RELATED"/>
    <property type="match status" value="1"/>
</dbReference>
<dbReference type="Gene3D" id="2.60.120.200">
    <property type="match status" value="2"/>
</dbReference>
<sequence>MIPLFDYRPIRQLTLGCTLSLLFLTLLPLSSVNSQTLLSENANNSKIGRHFALNGGDSCVDFGEVSFKTEFTFSLWVKPETVHEYNTTIFSLGDRFLFNIDRFNRQLYAVKVNHMERRFPNSFIKERNWQHLTFRYKNEVIDLYQNGKKKGRIHFKFPNRKSYRMIIGGGPWRGHLKGKVAHPLFFSYALKSEKINKLHNDTKPKIDLKDNLSLFTGHDPESWKRSSDWKNLEHLLKENENAKTHLVFNNKETRSPQSGPVNSGNTGTISLWVLPKKDIGKMAMVNIGNSLVARLEYGQDITLIAHHKREHYLRGIKLSHRMPSHLVITFSEGDEVKFYLNGQLIEKQKMGPIWRTPISRIDLGTSYWGQSQNFVGSMYDVGIWTRELTEEEIRFLFSNSEKASLMLSPPKTKNVLTNKVWPLAVLVLASTGIPFFFIRKRRKASLSSAILENYKAPTIRLFGELEILNKKNFNVGQAMSPKIKEILIFILLRTLQNSSVKTAELNEIFWPGQNKEKTKNNRGVSIKRIRDVLKDCENIELVYERNGSWKVKLGDSTLCDYSVLKSLVSKTDNISIKQGMDILKKGAFIPYEKYDSLNEFRTEFLFLLTKAKESWIIKSDKITDLEKEEIKKILLTHQTSAKTSIA</sequence>
<dbReference type="RefSeq" id="WP_338391551.1">
    <property type="nucleotide sequence ID" value="NZ_AP025314.1"/>
</dbReference>
<evidence type="ECO:0000313" key="2">
    <source>
        <dbReference type="Proteomes" id="UP001348817"/>
    </source>
</evidence>
<keyword evidence="2" id="KW-1185">Reference proteome</keyword>
<accession>A0AAU9CX29</accession>
<dbReference type="GO" id="GO:0004553">
    <property type="term" value="F:hydrolase activity, hydrolyzing O-glycosyl compounds"/>
    <property type="evidence" value="ECO:0007669"/>
    <property type="project" value="UniProtKB-ARBA"/>
</dbReference>
<organism evidence="1 2">
    <name type="scientific">Fulvitalea axinellae</name>
    <dbReference type="NCBI Taxonomy" id="1182444"/>
    <lineage>
        <taxon>Bacteria</taxon>
        <taxon>Pseudomonadati</taxon>
        <taxon>Bacteroidota</taxon>
        <taxon>Cytophagia</taxon>
        <taxon>Cytophagales</taxon>
        <taxon>Persicobacteraceae</taxon>
        <taxon>Fulvitalea</taxon>
    </lineage>
</organism>
<dbReference type="Pfam" id="PF13385">
    <property type="entry name" value="Laminin_G_3"/>
    <property type="match status" value="2"/>
</dbReference>
<dbReference type="GO" id="GO:0003677">
    <property type="term" value="F:DNA binding"/>
    <property type="evidence" value="ECO:0007669"/>
    <property type="project" value="TreeGrafter"/>
</dbReference>
<evidence type="ECO:0000313" key="1">
    <source>
        <dbReference type="EMBL" id="BDD09967.1"/>
    </source>
</evidence>
<dbReference type="Proteomes" id="UP001348817">
    <property type="component" value="Chromosome"/>
</dbReference>
<dbReference type="InterPro" id="IPR051677">
    <property type="entry name" value="AfsR-DnrI-RedD_regulator"/>
</dbReference>
<dbReference type="InterPro" id="IPR013320">
    <property type="entry name" value="ConA-like_dom_sf"/>
</dbReference>
<evidence type="ECO:0008006" key="3">
    <source>
        <dbReference type="Google" id="ProtNLM"/>
    </source>
</evidence>
<dbReference type="PANTHER" id="PTHR35807:SF1">
    <property type="entry name" value="TRANSCRIPTIONAL REGULATOR REDD"/>
    <property type="match status" value="1"/>
</dbReference>
<reference evidence="1 2" key="1">
    <citation type="submission" date="2021-12" db="EMBL/GenBank/DDBJ databases">
        <title>Genome sequencing of bacteria with rrn-lacking chromosome and rrn-plasmid.</title>
        <authorList>
            <person name="Anda M."/>
            <person name="Iwasaki W."/>
        </authorList>
    </citation>
    <scope>NUCLEOTIDE SEQUENCE [LARGE SCALE GENOMIC DNA]</scope>
    <source>
        <strain evidence="1 2">DSM 100852</strain>
    </source>
</reference>
<name>A0AAU9CX29_9BACT</name>
<dbReference type="EMBL" id="AP025314">
    <property type="protein sequence ID" value="BDD09967.1"/>
    <property type="molecule type" value="Genomic_DNA"/>
</dbReference>
<dbReference type="SUPFAM" id="SSF49899">
    <property type="entry name" value="Concanavalin A-like lectins/glucanases"/>
    <property type="match status" value="2"/>
</dbReference>
<gene>
    <name evidence="1" type="ORF">FUAX_23990</name>
</gene>
<dbReference type="GO" id="GO:0005975">
    <property type="term" value="P:carbohydrate metabolic process"/>
    <property type="evidence" value="ECO:0007669"/>
    <property type="project" value="UniProtKB-ARBA"/>
</dbReference>